<dbReference type="EMBL" id="MN740431">
    <property type="protein sequence ID" value="QHU06209.1"/>
    <property type="molecule type" value="Genomic_DNA"/>
</dbReference>
<evidence type="ECO:0008006" key="3">
    <source>
        <dbReference type="Google" id="ProtNLM"/>
    </source>
</evidence>
<feature type="compositionally biased region" description="Basic and acidic residues" evidence="1">
    <location>
        <begin position="702"/>
        <end position="712"/>
    </location>
</feature>
<evidence type="ECO:0000256" key="1">
    <source>
        <dbReference type="SAM" id="MobiDB-lite"/>
    </source>
</evidence>
<feature type="region of interest" description="Disordered" evidence="1">
    <location>
        <begin position="680"/>
        <end position="712"/>
    </location>
</feature>
<evidence type="ECO:0000313" key="2">
    <source>
        <dbReference type="EMBL" id="QHU06209.1"/>
    </source>
</evidence>
<dbReference type="AlphaFoldDB" id="A0A6C0JKT1"/>
<name>A0A6C0JKT1_9ZZZZ</name>
<accession>A0A6C0JKT1</accession>
<proteinExistence type="predicted"/>
<sequence length="897" mass="102909">MDFTQNKLSRSEWENIEIPVMPEEKKILELILNGYHDVNIRHNETLSLFSFIKIEKTPEIEYLLYKKYFEDLFIDTIKKYGKKLPPSTLSIINNQGIGGVGGELKKLKSADSIRIQNLDNNIKINKPIIYEFLLFDLWKELIKHISKQKQKYAFYLYTLLQLKKASISNINQYVIKIIDETIAYANSFTKTSEIITNAYEFIEKNMHLLKYEDKTLFKHQKELFTICKDRGDVDGSVFTPKLVLYTAPTGTGKTLSPIGLSEKYRIIFVCVARHIGLALAKSAISVEKKVAFAFGCESASDIRLHYFAAIDYTKNWRSGGIGKVDNSVGNNVEIMICDVKSYVTAMHYMLAFNPAEKIITYWDEPTITMDYEEHPLHSTIKHNWTENKIPTFILSCATLPTIDELRPVFDDFRYKFDNAEIHTITSFDCRKSIPILNKEGYCVLPHFMHPEYKELRKCVQYCMDNKTLLRYFDLREIIRFIEYMNEQDYIDESYSIDAYFGGNITDITMNTLKEYYLEMLLHLDDIDDWPAIYAFMTSSRKRKYSINDCKPMKNHLTDGADLNHQLFKKSVSISVSEGSAASSNDSMLKRTNSVSLPPTYPASSSTSAATGILLTTSDAHTLTDGPTIFLAEDVSKIGMFYIQQSNIAPSVFQNILGKIVRNSEIIKQIDRLEQMIQLKETKTSGDSGGGASDLRKGKGKGKTSDSVRESGRLCNESEKMMEEINKLRKEIRLVSLDPMYVPNTRPHQQIWAPLGEIRENSFVSNIGEDVAKTIMMLDIENNLKVLLLLGIGMFTDIPSIEYMEIMKCLANEQRLFIIIASTDYVYGTNYQFCHGFIGKDLTRMTQQKTLQAMGRIGRNNIQQDYTIRFRDDEMIAKLFEKPEINLEAINMCSLFSS</sequence>
<protein>
    <recommendedName>
        <fullName evidence="3">Helicase/UvrB N-terminal domain-containing protein</fullName>
    </recommendedName>
</protein>
<reference evidence="2" key="1">
    <citation type="journal article" date="2020" name="Nature">
        <title>Giant virus diversity and host interactions through global metagenomics.</title>
        <authorList>
            <person name="Schulz F."/>
            <person name="Roux S."/>
            <person name="Paez-Espino D."/>
            <person name="Jungbluth S."/>
            <person name="Walsh D.A."/>
            <person name="Denef V.J."/>
            <person name="McMahon K.D."/>
            <person name="Konstantinidis K.T."/>
            <person name="Eloe-Fadrosh E.A."/>
            <person name="Kyrpides N.C."/>
            <person name="Woyke T."/>
        </authorList>
    </citation>
    <scope>NUCLEOTIDE SEQUENCE</scope>
    <source>
        <strain evidence="2">GVMAG-M-3300027747-57</strain>
    </source>
</reference>
<organism evidence="2">
    <name type="scientific">viral metagenome</name>
    <dbReference type="NCBI Taxonomy" id="1070528"/>
    <lineage>
        <taxon>unclassified sequences</taxon>
        <taxon>metagenomes</taxon>
        <taxon>organismal metagenomes</taxon>
    </lineage>
</organism>
<dbReference type="InterPro" id="IPR027417">
    <property type="entry name" value="P-loop_NTPase"/>
</dbReference>
<dbReference type="SUPFAM" id="SSF52540">
    <property type="entry name" value="P-loop containing nucleoside triphosphate hydrolases"/>
    <property type="match status" value="1"/>
</dbReference>